<dbReference type="WBParaSite" id="SCUD_0000806201-mRNA-1">
    <property type="protein sequence ID" value="SCUD_0000806201-mRNA-1"/>
    <property type="gene ID" value="SCUD_0000806201"/>
</dbReference>
<evidence type="ECO:0000313" key="1">
    <source>
        <dbReference type="EMBL" id="VDP29073.1"/>
    </source>
</evidence>
<dbReference type="EMBL" id="UZAK01032587">
    <property type="protein sequence ID" value="VDP29073.1"/>
    <property type="molecule type" value="Genomic_DNA"/>
</dbReference>
<reference evidence="3" key="1">
    <citation type="submission" date="2016-06" db="UniProtKB">
        <authorList>
            <consortium name="WormBaseParasite"/>
        </authorList>
    </citation>
    <scope>IDENTIFICATION</scope>
</reference>
<dbReference type="STRING" id="6186.A0A183JZA4"/>
<reference evidence="1 2" key="2">
    <citation type="submission" date="2018-11" db="EMBL/GenBank/DDBJ databases">
        <authorList>
            <consortium name="Pathogen Informatics"/>
        </authorList>
    </citation>
    <scope>NUCLEOTIDE SEQUENCE [LARGE SCALE GENOMIC DNA]</scope>
    <source>
        <strain evidence="1">Dakar</strain>
        <strain evidence="2">Dakar, Senegal</strain>
    </source>
</reference>
<keyword evidence="2" id="KW-1185">Reference proteome</keyword>
<organism evidence="3">
    <name type="scientific">Schistosoma curassoni</name>
    <dbReference type="NCBI Taxonomy" id="6186"/>
    <lineage>
        <taxon>Eukaryota</taxon>
        <taxon>Metazoa</taxon>
        <taxon>Spiralia</taxon>
        <taxon>Lophotrochozoa</taxon>
        <taxon>Platyhelminthes</taxon>
        <taxon>Trematoda</taxon>
        <taxon>Digenea</taxon>
        <taxon>Strigeidida</taxon>
        <taxon>Schistosomatoidea</taxon>
        <taxon>Schistosomatidae</taxon>
        <taxon>Schistosoma</taxon>
    </lineage>
</organism>
<proteinExistence type="predicted"/>
<name>A0A183JZA4_9TREM</name>
<accession>A0A183JZA4</accession>
<dbReference type="AlphaFoldDB" id="A0A183JZA4"/>
<dbReference type="Proteomes" id="UP000279833">
    <property type="component" value="Unassembled WGS sequence"/>
</dbReference>
<gene>
    <name evidence="1" type="ORF">SCUD_LOCUS8062</name>
</gene>
<evidence type="ECO:0000313" key="3">
    <source>
        <dbReference type="WBParaSite" id="SCUD_0000806201-mRNA-1"/>
    </source>
</evidence>
<sequence length="180" mass="20016">MTTGESLHQTPSGSNKAVVSNTEHDIVTYQNSILLNSQQEIGFTELSKTDKNQSIVSSYKDSRHHIWISLSDTSHKPGSFISNSEVVFQLYRGDSELLCLSKDPSNEKPTSSDRRSTIYPIIADVEACLGVKSITFRSTVQSTRIFIYFNNNARSTFQTQTCVSVNLTAKAELLSLRTSI</sequence>
<protein>
    <submittedName>
        <fullName evidence="3">CUB domain-containing protein</fullName>
    </submittedName>
</protein>
<evidence type="ECO:0000313" key="2">
    <source>
        <dbReference type="Proteomes" id="UP000279833"/>
    </source>
</evidence>